<dbReference type="Proteomes" id="UP000288405">
    <property type="component" value="Unassembled WGS sequence"/>
</dbReference>
<evidence type="ECO:0000313" key="1">
    <source>
        <dbReference type="EMBL" id="RUO36274.1"/>
    </source>
</evidence>
<organism evidence="1 2">
    <name type="scientific">Aliidiomarina sanyensis</name>
    <dbReference type="NCBI Taxonomy" id="1249555"/>
    <lineage>
        <taxon>Bacteria</taxon>
        <taxon>Pseudomonadati</taxon>
        <taxon>Pseudomonadota</taxon>
        <taxon>Gammaproteobacteria</taxon>
        <taxon>Alteromonadales</taxon>
        <taxon>Idiomarinaceae</taxon>
        <taxon>Aliidiomarina</taxon>
    </lineage>
</organism>
<dbReference type="InterPro" id="IPR013078">
    <property type="entry name" value="His_Pase_superF_clade-1"/>
</dbReference>
<dbReference type="AlphaFoldDB" id="A0A432WR74"/>
<gene>
    <name evidence="1" type="ORF">CWE11_00180</name>
</gene>
<protein>
    <submittedName>
        <fullName evidence="1">Histidine phosphatase family protein</fullName>
    </submittedName>
</protein>
<sequence>MPLVSLVRHGQASFGAADYDQLSDLGYQQLEHLGAQLRERDEHVDVFVRGTLRRHAQSLDALMTGYGTSGGATDVVVDAAWNEFDHRAVMRALGKAQPELRSLFATDGTPLIDGDSVLALFMQSVERWQNDEHDADYEESWSAFVARVERAWSQLQARFDASRILVLTSGGPISLSASASLGLPSEHMMKINAQLVNSGISRFLCRSQRNTGPHRKLLSLNEHSHVSGRHQHLLTYR</sequence>
<dbReference type="EMBL" id="PIPM01000001">
    <property type="protein sequence ID" value="RUO36274.1"/>
    <property type="molecule type" value="Genomic_DNA"/>
</dbReference>
<dbReference type="InterPro" id="IPR029033">
    <property type="entry name" value="His_PPase_superfam"/>
</dbReference>
<name>A0A432WR74_9GAMM</name>
<accession>A0A432WR74</accession>
<comment type="caution">
    <text evidence="1">The sequence shown here is derived from an EMBL/GenBank/DDBJ whole genome shotgun (WGS) entry which is preliminary data.</text>
</comment>
<dbReference type="CDD" id="cd07040">
    <property type="entry name" value="HP"/>
    <property type="match status" value="1"/>
</dbReference>
<dbReference type="SUPFAM" id="SSF53254">
    <property type="entry name" value="Phosphoglycerate mutase-like"/>
    <property type="match status" value="1"/>
</dbReference>
<dbReference type="Pfam" id="PF00300">
    <property type="entry name" value="His_Phos_1"/>
    <property type="match status" value="2"/>
</dbReference>
<dbReference type="Gene3D" id="3.40.50.1240">
    <property type="entry name" value="Phosphoglycerate mutase-like"/>
    <property type="match status" value="1"/>
</dbReference>
<dbReference type="RefSeq" id="WP_126775586.1">
    <property type="nucleotide sequence ID" value="NZ_PIPM01000001.1"/>
</dbReference>
<dbReference type="OrthoDB" id="280692at2"/>
<reference evidence="1 2" key="1">
    <citation type="journal article" date="2011" name="Front. Microbiol.">
        <title>Genomic signatures of strain selection and enhancement in Bacillus atrophaeus var. globigii, a historical biowarfare simulant.</title>
        <authorList>
            <person name="Gibbons H.S."/>
            <person name="Broomall S.M."/>
            <person name="McNew L.A."/>
            <person name="Daligault H."/>
            <person name="Chapman C."/>
            <person name="Bruce D."/>
            <person name="Karavis M."/>
            <person name="Krepps M."/>
            <person name="McGregor P.A."/>
            <person name="Hong C."/>
            <person name="Park K.H."/>
            <person name="Akmal A."/>
            <person name="Feldman A."/>
            <person name="Lin J.S."/>
            <person name="Chang W.E."/>
            <person name="Higgs B.W."/>
            <person name="Demirev P."/>
            <person name="Lindquist J."/>
            <person name="Liem A."/>
            <person name="Fochler E."/>
            <person name="Read T.D."/>
            <person name="Tapia R."/>
            <person name="Johnson S."/>
            <person name="Bishop-Lilly K.A."/>
            <person name="Detter C."/>
            <person name="Han C."/>
            <person name="Sozhamannan S."/>
            <person name="Rosenzweig C.N."/>
            <person name="Skowronski E.W."/>
        </authorList>
    </citation>
    <scope>NUCLEOTIDE SEQUENCE [LARGE SCALE GENOMIC DNA]</scope>
    <source>
        <strain evidence="1 2">GYP-17</strain>
    </source>
</reference>
<evidence type="ECO:0000313" key="2">
    <source>
        <dbReference type="Proteomes" id="UP000288405"/>
    </source>
</evidence>
<proteinExistence type="predicted"/>
<keyword evidence="2" id="KW-1185">Reference proteome</keyword>